<dbReference type="EMBL" id="KN817528">
    <property type="protein sequence ID" value="KJA26261.1"/>
    <property type="molecule type" value="Genomic_DNA"/>
</dbReference>
<protein>
    <submittedName>
        <fullName evidence="2">Uncharacterized protein</fullName>
    </submittedName>
</protein>
<sequence length="126" mass="14246">MHTFAQSLGLTLTAQHCQTEPFSGYDLRPDRSFGAEASRKWGSGTYPPKAYPVHPKTDLTPHTRHGIDMLYPTPQHTPNLADEQSIQHPKRTQYPVTAWSVRGAKIYLADDTWPLCSVQQASMLRR</sequence>
<evidence type="ECO:0000313" key="2">
    <source>
        <dbReference type="EMBL" id="KJA26261.1"/>
    </source>
</evidence>
<dbReference type="Proteomes" id="UP000054270">
    <property type="component" value="Unassembled WGS sequence"/>
</dbReference>
<evidence type="ECO:0000313" key="3">
    <source>
        <dbReference type="Proteomes" id="UP000054270"/>
    </source>
</evidence>
<reference evidence="3" key="1">
    <citation type="submission" date="2014-04" db="EMBL/GenBank/DDBJ databases">
        <title>Evolutionary Origins and Diversification of the Mycorrhizal Mutualists.</title>
        <authorList>
            <consortium name="DOE Joint Genome Institute"/>
            <consortium name="Mycorrhizal Genomics Consortium"/>
            <person name="Kohler A."/>
            <person name="Kuo A."/>
            <person name="Nagy L.G."/>
            <person name="Floudas D."/>
            <person name="Copeland A."/>
            <person name="Barry K.W."/>
            <person name="Cichocki N."/>
            <person name="Veneault-Fourrey C."/>
            <person name="LaButti K."/>
            <person name="Lindquist E.A."/>
            <person name="Lipzen A."/>
            <person name="Lundell T."/>
            <person name="Morin E."/>
            <person name="Murat C."/>
            <person name="Riley R."/>
            <person name="Ohm R."/>
            <person name="Sun H."/>
            <person name="Tunlid A."/>
            <person name="Henrissat B."/>
            <person name="Grigoriev I.V."/>
            <person name="Hibbett D.S."/>
            <person name="Martin F."/>
        </authorList>
    </citation>
    <scope>NUCLEOTIDE SEQUENCE [LARGE SCALE GENOMIC DNA]</scope>
    <source>
        <strain evidence="3">FD-334 SS-4</strain>
    </source>
</reference>
<proteinExistence type="predicted"/>
<feature type="region of interest" description="Disordered" evidence="1">
    <location>
        <begin position="36"/>
        <end position="89"/>
    </location>
</feature>
<accession>A0A0D2PCI6</accession>
<organism evidence="2 3">
    <name type="scientific">Hypholoma sublateritium (strain FD-334 SS-4)</name>
    <dbReference type="NCBI Taxonomy" id="945553"/>
    <lineage>
        <taxon>Eukaryota</taxon>
        <taxon>Fungi</taxon>
        <taxon>Dikarya</taxon>
        <taxon>Basidiomycota</taxon>
        <taxon>Agaricomycotina</taxon>
        <taxon>Agaricomycetes</taxon>
        <taxon>Agaricomycetidae</taxon>
        <taxon>Agaricales</taxon>
        <taxon>Agaricineae</taxon>
        <taxon>Strophariaceae</taxon>
        <taxon>Hypholoma</taxon>
    </lineage>
</organism>
<gene>
    <name evidence="2" type="ORF">HYPSUDRAFT_309633</name>
</gene>
<dbReference type="AlphaFoldDB" id="A0A0D2PCI6"/>
<name>A0A0D2PCI6_HYPSF</name>
<feature type="compositionally biased region" description="Polar residues" evidence="1">
    <location>
        <begin position="74"/>
        <end position="87"/>
    </location>
</feature>
<keyword evidence="3" id="KW-1185">Reference proteome</keyword>
<feature type="compositionally biased region" description="Basic and acidic residues" evidence="1">
    <location>
        <begin position="55"/>
        <end position="67"/>
    </location>
</feature>
<evidence type="ECO:0000256" key="1">
    <source>
        <dbReference type="SAM" id="MobiDB-lite"/>
    </source>
</evidence>